<comment type="subcellular location">
    <subcellularLocation>
        <location evidence="1">Nucleus</location>
    </subcellularLocation>
</comment>
<sequence>MTDVALDLSLKPTTPITPPSTPSPSSPTHTKKKEQEIQRTSTPEVTVKKKATQKRHKVVRKLNFDEEKTSPVSGTIIRELRDDEPPLVVRKGDIDPAFNLVEVTEEAKAELAKIENKIGDYICKLCKEMYEDAFALAQHRCSRIVHVEYRCPECDKVFNCPANLASHRRWHKPRTATKNDEDSVSDNEVPFACNICHKRFRRQAYLRKHIGTHQSSPSDHSTPSEGAFEFHQGLLQASN</sequence>
<evidence type="ECO:0000256" key="3">
    <source>
        <dbReference type="ARBA" id="ARBA00022737"/>
    </source>
</evidence>
<feature type="compositionally biased region" description="Pro residues" evidence="11">
    <location>
        <begin position="15"/>
        <end position="25"/>
    </location>
</feature>
<dbReference type="SMART" id="SM00355">
    <property type="entry name" value="ZnF_C2H2"/>
    <property type="match status" value="3"/>
</dbReference>
<feature type="region of interest" description="Disordered" evidence="11">
    <location>
        <begin position="1"/>
        <end position="53"/>
    </location>
</feature>
<reference evidence="13" key="1">
    <citation type="journal article" date="2024" name="Gigascience">
        <title>Chromosome-level genome of the poultry shaft louse Menopon gallinae provides insight into the host-switching and adaptive evolution of parasitic lice.</title>
        <authorList>
            <person name="Xu Y."/>
            <person name="Ma L."/>
            <person name="Liu S."/>
            <person name="Liang Y."/>
            <person name="Liu Q."/>
            <person name="He Z."/>
            <person name="Tian L."/>
            <person name="Duan Y."/>
            <person name="Cai W."/>
            <person name="Li H."/>
            <person name="Song F."/>
        </authorList>
    </citation>
    <scope>NUCLEOTIDE SEQUENCE</scope>
    <source>
        <strain evidence="13">Cailab_2023a</strain>
    </source>
</reference>
<dbReference type="GO" id="GO:0000978">
    <property type="term" value="F:RNA polymerase II cis-regulatory region sequence-specific DNA binding"/>
    <property type="evidence" value="ECO:0007669"/>
    <property type="project" value="TreeGrafter"/>
</dbReference>
<proteinExistence type="predicted"/>
<evidence type="ECO:0000256" key="9">
    <source>
        <dbReference type="ARBA" id="ARBA00023242"/>
    </source>
</evidence>
<dbReference type="FunFam" id="3.30.160.60:FF:000621">
    <property type="entry name" value="FLT3-interacting zinc finger 1"/>
    <property type="match status" value="1"/>
</dbReference>
<evidence type="ECO:0000256" key="6">
    <source>
        <dbReference type="ARBA" id="ARBA00023015"/>
    </source>
</evidence>
<dbReference type="GO" id="GO:0010564">
    <property type="term" value="P:regulation of cell cycle process"/>
    <property type="evidence" value="ECO:0007669"/>
    <property type="project" value="TreeGrafter"/>
</dbReference>
<name>A0AAW2HIW1_9NEOP</name>
<evidence type="ECO:0000259" key="12">
    <source>
        <dbReference type="PROSITE" id="PS50157"/>
    </source>
</evidence>
<organism evidence="13">
    <name type="scientific">Menopon gallinae</name>
    <name type="common">poultry shaft louse</name>
    <dbReference type="NCBI Taxonomy" id="328185"/>
    <lineage>
        <taxon>Eukaryota</taxon>
        <taxon>Metazoa</taxon>
        <taxon>Ecdysozoa</taxon>
        <taxon>Arthropoda</taxon>
        <taxon>Hexapoda</taxon>
        <taxon>Insecta</taxon>
        <taxon>Pterygota</taxon>
        <taxon>Neoptera</taxon>
        <taxon>Paraneoptera</taxon>
        <taxon>Psocodea</taxon>
        <taxon>Troctomorpha</taxon>
        <taxon>Phthiraptera</taxon>
        <taxon>Amblycera</taxon>
        <taxon>Menoponidae</taxon>
        <taxon>Menopon</taxon>
    </lineage>
</organism>
<evidence type="ECO:0000256" key="4">
    <source>
        <dbReference type="ARBA" id="ARBA00022771"/>
    </source>
</evidence>
<dbReference type="EMBL" id="JARGDH010000004">
    <property type="protein sequence ID" value="KAL0269768.1"/>
    <property type="molecule type" value="Genomic_DNA"/>
</dbReference>
<dbReference type="PROSITE" id="PS50157">
    <property type="entry name" value="ZINC_FINGER_C2H2_2"/>
    <property type="match status" value="2"/>
</dbReference>
<protein>
    <recommendedName>
        <fullName evidence="12">C2H2-type domain-containing protein</fullName>
    </recommendedName>
</protein>
<dbReference type="SUPFAM" id="SSF57667">
    <property type="entry name" value="beta-beta-alpha zinc fingers"/>
    <property type="match status" value="2"/>
</dbReference>
<evidence type="ECO:0000256" key="8">
    <source>
        <dbReference type="ARBA" id="ARBA00023163"/>
    </source>
</evidence>
<dbReference type="GO" id="GO:0017053">
    <property type="term" value="C:transcription repressor complex"/>
    <property type="evidence" value="ECO:0007669"/>
    <property type="project" value="TreeGrafter"/>
</dbReference>
<evidence type="ECO:0000313" key="13">
    <source>
        <dbReference type="EMBL" id="KAL0269768.1"/>
    </source>
</evidence>
<feature type="domain" description="C2H2-type" evidence="12">
    <location>
        <begin position="149"/>
        <end position="176"/>
    </location>
</feature>
<dbReference type="Pfam" id="PF00096">
    <property type="entry name" value="zf-C2H2"/>
    <property type="match status" value="2"/>
</dbReference>
<keyword evidence="3" id="KW-0677">Repeat</keyword>
<dbReference type="InterPro" id="IPR013087">
    <property type="entry name" value="Znf_C2H2_type"/>
</dbReference>
<accession>A0AAW2HIW1</accession>
<evidence type="ECO:0000256" key="1">
    <source>
        <dbReference type="ARBA" id="ARBA00004123"/>
    </source>
</evidence>
<dbReference type="AlphaFoldDB" id="A0AAW2HIW1"/>
<dbReference type="PANTHER" id="PTHR15065:SF4">
    <property type="entry name" value="LD18634P"/>
    <property type="match status" value="1"/>
</dbReference>
<dbReference type="GO" id="GO:0030182">
    <property type="term" value="P:neuron differentiation"/>
    <property type="evidence" value="ECO:0007669"/>
    <property type="project" value="TreeGrafter"/>
</dbReference>
<dbReference type="PANTHER" id="PTHR15065">
    <property type="entry name" value="INSULINOMA-ASSOCIATED 1"/>
    <property type="match status" value="1"/>
</dbReference>
<keyword evidence="9" id="KW-0539">Nucleus</keyword>
<dbReference type="InterPro" id="IPR036236">
    <property type="entry name" value="Znf_C2H2_sf"/>
</dbReference>
<keyword evidence="8" id="KW-0804">Transcription</keyword>
<keyword evidence="5" id="KW-0862">Zinc</keyword>
<dbReference type="InterPro" id="IPR042972">
    <property type="entry name" value="INSM1/2"/>
</dbReference>
<evidence type="ECO:0000256" key="2">
    <source>
        <dbReference type="ARBA" id="ARBA00022723"/>
    </source>
</evidence>
<keyword evidence="4 10" id="KW-0863">Zinc-finger</keyword>
<dbReference type="GO" id="GO:0001227">
    <property type="term" value="F:DNA-binding transcription repressor activity, RNA polymerase II-specific"/>
    <property type="evidence" value="ECO:0007669"/>
    <property type="project" value="TreeGrafter"/>
</dbReference>
<dbReference type="FunFam" id="3.30.160.60:FF:000488">
    <property type="entry name" value="Insulinoma-associated protein 2"/>
    <property type="match status" value="1"/>
</dbReference>
<dbReference type="GO" id="GO:0008270">
    <property type="term" value="F:zinc ion binding"/>
    <property type="evidence" value="ECO:0007669"/>
    <property type="project" value="UniProtKB-KW"/>
</dbReference>
<feature type="domain" description="C2H2-type" evidence="12">
    <location>
        <begin position="191"/>
        <end position="218"/>
    </location>
</feature>
<dbReference type="PROSITE" id="PS00028">
    <property type="entry name" value="ZINC_FINGER_C2H2_1"/>
    <property type="match status" value="2"/>
</dbReference>
<dbReference type="Gene3D" id="3.30.160.60">
    <property type="entry name" value="Classic Zinc Finger"/>
    <property type="match status" value="2"/>
</dbReference>
<dbReference type="GO" id="GO:0005634">
    <property type="term" value="C:nucleus"/>
    <property type="evidence" value="ECO:0007669"/>
    <property type="project" value="UniProtKB-SubCell"/>
</dbReference>
<keyword evidence="2" id="KW-0479">Metal-binding</keyword>
<evidence type="ECO:0000256" key="5">
    <source>
        <dbReference type="ARBA" id="ARBA00022833"/>
    </source>
</evidence>
<gene>
    <name evidence="13" type="ORF">PYX00_007392</name>
</gene>
<comment type="caution">
    <text evidence="13">The sequence shown here is derived from an EMBL/GenBank/DDBJ whole genome shotgun (WGS) entry which is preliminary data.</text>
</comment>
<keyword evidence="6" id="KW-0805">Transcription regulation</keyword>
<evidence type="ECO:0000256" key="10">
    <source>
        <dbReference type="PROSITE-ProRule" id="PRU00042"/>
    </source>
</evidence>
<evidence type="ECO:0000256" key="7">
    <source>
        <dbReference type="ARBA" id="ARBA00023125"/>
    </source>
</evidence>
<keyword evidence="7" id="KW-0238">DNA-binding</keyword>
<evidence type="ECO:0000256" key="11">
    <source>
        <dbReference type="SAM" id="MobiDB-lite"/>
    </source>
</evidence>